<dbReference type="EMBL" id="CAVNYO010000405">
    <property type="protein sequence ID" value="CAK5275565.1"/>
    <property type="molecule type" value="Genomic_DNA"/>
</dbReference>
<comment type="caution">
    <text evidence="3">The sequence shown here is derived from an EMBL/GenBank/DDBJ whole genome shotgun (WGS) entry which is preliminary data.</text>
</comment>
<evidence type="ECO:0000313" key="3">
    <source>
        <dbReference type="EMBL" id="CAK5275565.1"/>
    </source>
</evidence>
<evidence type="ECO:0000256" key="2">
    <source>
        <dbReference type="SAM" id="Phobius"/>
    </source>
</evidence>
<evidence type="ECO:0000256" key="1">
    <source>
        <dbReference type="SAM" id="MobiDB-lite"/>
    </source>
</evidence>
<evidence type="ECO:0000313" key="4">
    <source>
        <dbReference type="Proteomes" id="UP001295794"/>
    </source>
</evidence>
<keyword evidence="4" id="KW-1185">Reference proteome</keyword>
<gene>
    <name evidence="3" type="ORF">MYCIT1_LOCUS23408</name>
</gene>
<sequence>MTLLELPADTKQAQTHVVNLPVSGLKGLSGWAYLALGFVIISIIALLYYFAHHVYRALTLGQDGLPQYVKPLKKKTWFSGKQQSGQRELLLQASVDTDSTQRLTMNNPFDIEKQPLALPPVVAHAVPTEFTRPARSSRPLQQTDANLAAAPPPAIMSIYADVNTKLSPVSAAPVALSRAETKDSGAYLVSDPPPSKKNLKKCKSESSLMTKLFRVKRKNKMSGSTKENFQLLDGSNV</sequence>
<feature type="region of interest" description="Disordered" evidence="1">
    <location>
        <begin position="181"/>
        <end position="201"/>
    </location>
</feature>
<accession>A0AAD2HHY8</accession>
<organism evidence="3 4">
    <name type="scientific">Mycena citricolor</name>
    <dbReference type="NCBI Taxonomy" id="2018698"/>
    <lineage>
        <taxon>Eukaryota</taxon>
        <taxon>Fungi</taxon>
        <taxon>Dikarya</taxon>
        <taxon>Basidiomycota</taxon>
        <taxon>Agaricomycotina</taxon>
        <taxon>Agaricomycetes</taxon>
        <taxon>Agaricomycetidae</taxon>
        <taxon>Agaricales</taxon>
        <taxon>Marasmiineae</taxon>
        <taxon>Mycenaceae</taxon>
        <taxon>Mycena</taxon>
    </lineage>
</organism>
<protein>
    <submittedName>
        <fullName evidence="3">Uncharacterized protein</fullName>
    </submittedName>
</protein>
<proteinExistence type="predicted"/>
<keyword evidence="2" id="KW-1133">Transmembrane helix</keyword>
<reference evidence="3" key="1">
    <citation type="submission" date="2023-11" db="EMBL/GenBank/DDBJ databases">
        <authorList>
            <person name="De Vega J J."/>
            <person name="De Vega J J."/>
        </authorList>
    </citation>
    <scope>NUCLEOTIDE SEQUENCE</scope>
</reference>
<keyword evidence="2" id="KW-0472">Membrane</keyword>
<feature type="transmembrane region" description="Helical" evidence="2">
    <location>
        <begin position="30"/>
        <end position="51"/>
    </location>
</feature>
<dbReference type="Proteomes" id="UP001295794">
    <property type="component" value="Unassembled WGS sequence"/>
</dbReference>
<dbReference type="AlphaFoldDB" id="A0AAD2HHY8"/>
<keyword evidence="2" id="KW-0812">Transmembrane</keyword>
<name>A0AAD2HHY8_9AGAR</name>